<gene>
    <name evidence="1" type="ORF">SDC9_200491</name>
</gene>
<protein>
    <submittedName>
        <fullName evidence="1">Uncharacterized protein</fullName>
    </submittedName>
</protein>
<evidence type="ECO:0000313" key="1">
    <source>
        <dbReference type="EMBL" id="MPN52828.1"/>
    </source>
</evidence>
<proteinExistence type="predicted"/>
<name>A0A645INC8_9ZZZZ</name>
<organism evidence="1">
    <name type="scientific">bioreactor metagenome</name>
    <dbReference type="NCBI Taxonomy" id="1076179"/>
    <lineage>
        <taxon>unclassified sequences</taxon>
        <taxon>metagenomes</taxon>
        <taxon>ecological metagenomes</taxon>
    </lineage>
</organism>
<comment type="caution">
    <text evidence="1">The sequence shown here is derived from an EMBL/GenBank/DDBJ whole genome shotgun (WGS) entry which is preliminary data.</text>
</comment>
<reference evidence="1" key="1">
    <citation type="submission" date="2019-08" db="EMBL/GenBank/DDBJ databases">
        <authorList>
            <person name="Kucharzyk K."/>
            <person name="Murdoch R.W."/>
            <person name="Higgins S."/>
            <person name="Loffler F."/>
        </authorList>
    </citation>
    <scope>NUCLEOTIDE SEQUENCE</scope>
</reference>
<dbReference type="AlphaFoldDB" id="A0A645INC8"/>
<dbReference type="EMBL" id="VSSQ01119312">
    <property type="protein sequence ID" value="MPN52828.1"/>
    <property type="molecule type" value="Genomic_DNA"/>
</dbReference>
<sequence length="92" mass="9691">MGNDGYLERAAVDRRHSQTDAVDGDRAFFDDVAEQLGPGRNGDPDGIIVLAVFLDRSGAIDVAADDVPAQAGIKLQCPFQIDAAAHLQAAKV</sequence>
<accession>A0A645INC8</accession>